<name>A0A7W5C743_9BACL</name>
<dbReference type="RefSeq" id="WP_246431719.1">
    <property type="nucleotide sequence ID" value="NZ_CBCSLB010000005.1"/>
</dbReference>
<comment type="similarity">
    <text evidence="2">Belongs to the oxidase-dependent Fe transporter (OFeT) (TC 9.A.10.1) family.</text>
</comment>
<feature type="transmembrane region" description="Helical" evidence="6">
    <location>
        <begin position="573"/>
        <end position="591"/>
    </location>
</feature>
<accession>A0A7W5C743</accession>
<dbReference type="AlphaFoldDB" id="A0A7W5C743"/>
<feature type="transmembrane region" description="Helical" evidence="6">
    <location>
        <begin position="346"/>
        <end position="365"/>
    </location>
</feature>
<organism evidence="7 8">
    <name type="scientific">Paenibacillus endophyticus</name>
    <dbReference type="NCBI Taxonomy" id="1294268"/>
    <lineage>
        <taxon>Bacteria</taxon>
        <taxon>Bacillati</taxon>
        <taxon>Bacillota</taxon>
        <taxon>Bacilli</taxon>
        <taxon>Bacillales</taxon>
        <taxon>Paenibacillaceae</taxon>
        <taxon>Paenibacillus</taxon>
    </lineage>
</organism>
<protein>
    <submittedName>
        <fullName evidence="7">High-affinity iron transporter</fullName>
    </submittedName>
</protein>
<evidence type="ECO:0000256" key="3">
    <source>
        <dbReference type="ARBA" id="ARBA00022692"/>
    </source>
</evidence>
<sequence>MFAQPSSGMKRYLKRFVSVVFLFVLLVAGVIPIHAEDEQAAELNQLLPLIGSALVEAGQGKWKEASVHVDSAAAKWQQLNPLSTKESAAVDSAFAGAAKALLAAGSAADEGKGKQSLSTLAKALNNYVESVQEQVPQLDGKAAAASLLPLVGQLLAHVDAGEWEQANAAYKQINAGWPKIEPAVRADNLVVYGSLETRMSMLRIAIQADPPRTEQAQTEGAALIQLIHDYEAGKVAAVTEDAGLTVADAVDMLAQALNDIQLGHFPEAAGQMNAFIASWPAIEGDVQLRSAAVYSRIEIQMAEAGGYLASNPPAADNAESVISEMLTEMEPMMQETRYTAWDAGMILLREGLEAILVLAALLAYLQRTGNQDKRKWVWSGVWAGLLLSGIMAVILTYAIAQVAAGSARESIEGIAGLLSVALMITVGNWLHNKSNIHNWNQYIDKQMNRALARGSLWSLFAVSGLAIFREGAETTIFYVGMAPSIAPFQLALGFGVTFVLLLALGYAIIRFSAKLPVRPFFLVASALIYYLVVRFLGESIHSLQVSGWLPTHTASSLPTIGAIGVYPTWETTIPQLAVLLFIVIKVGMTQLRQGASKASVRK</sequence>
<evidence type="ECO:0000313" key="7">
    <source>
        <dbReference type="EMBL" id="MBB3152387.1"/>
    </source>
</evidence>
<keyword evidence="3 6" id="KW-0812">Transmembrane</keyword>
<evidence type="ECO:0000256" key="5">
    <source>
        <dbReference type="ARBA" id="ARBA00023136"/>
    </source>
</evidence>
<comment type="caution">
    <text evidence="7">The sequence shown here is derived from an EMBL/GenBank/DDBJ whole genome shotgun (WGS) entry which is preliminary data.</text>
</comment>
<evidence type="ECO:0000256" key="6">
    <source>
        <dbReference type="SAM" id="Phobius"/>
    </source>
</evidence>
<comment type="subcellular location">
    <subcellularLocation>
        <location evidence="1">Membrane</location>
        <topology evidence="1">Multi-pass membrane protein</topology>
    </subcellularLocation>
</comment>
<feature type="transmembrane region" description="Helical" evidence="6">
    <location>
        <begin position="520"/>
        <end position="537"/>
    </location>
</feature>
<proteinExistence type="inferred from homology"/>
<dbReference type="EMBL" id="JACHXW010000006">
    <property type="protein sequence ID" value="MBB3152387.1"/>
    <property type="molecule type" value="Genomic_DNA"/>
</dbReference>
<dbReference type="PANTHER" id="PTHR31632:SF2">
    <property type="entry name" value="PLASMA MEMBRANE IRON PERMEASE"/>
    <property type="match status" value="1"/>
</dbReference>
<keyword evidence="5 6" id="KW-0472">Membrane</keyword>
<evidence type="ECO:0000256" key="2">
    <source>
        <dbReference type="ARBA" id="ARBA00008333"/>
    </source>
</evidence>
<keyword evidence="8" id="KW-1185">Reference proteome</keyword>
<dbReference type="InterPro" id="IPR004923">
    <property type="entry name" value="FTR1/Fip1/EfeU"/>
</dbReference>
<evidence type="ECO:0000313" key="8">
    <source>
        <dbReference type="Proteomes" id="UP000518605"/>
    </source>
</evidence>
<gene>
    <name evidence="7" type="ORF">FHS16_002437</name>
</gene>
<dbReference type="PANTHER" id="PTHR31632">
    <property type="entry name" value="IRON TRANSPORTER FTH1"/>
    <property type="match status" value="1"/>
</dbReference>
<feature type="transmembrane region" description="Helical" evidence="6">
    <location>
        <begin position="450"/>
        <end position="468"/>
    </location>
</feature>
<dbReference type="Pfam" id="PF03239">
    <property type="entry name" value="FTR1"/>
    <property type="match status" value="1"/>
</dbReference>
<dbReference type="Proteomes" id="UP000518605">
    <property type="component" value="Unassembled WGS sequence"/>
</dbReference>
<dbReference type="GO" id="GO:0033573">
    <property type="term" value="C:high-affinity iron permease complex"/>
    <property type="evidence" value="ECO:0007669"/>
    <property type="project" value="InterPro"/>
</dbReference>
<dbReference type="GO" id="GO:0015093">
    <property type="term" value="F:ferrous iron transmembrane transporter activity"/>
    <property type="evidence" value="ECO:0007669"/>
    <property type="project" value="TreeGrafter"/>
</dbReference>
<evidence type="ECO:0000256" key="4">
    <source>
        <dbReference type="ARBA" id="ARBA00022989"/>
    </source>
</evidence>
<feature type="transmembrane region" description="Helical" evidence="6">
    <location>
        <begin position="411"/>
        <end position="430"/>
    </location>
</feature>
<feature type="transmembrane region" description="Helical" evidence="6">
    <location>
        <begin position="377"/>
        <end position="399"/>
    </location>
</feature>
<evidence type="ECO:0000256" key="1">
    <source>
        <dbReference type="ARBA" id="ARBA00004141"/>
    </source>
</evidence>
<reference evidence="7 8" key="1">
    <citation type="submission" date="2020-08" db="EMBL/GenBank/DDBJ databases">
        <title>Genomic Encyclopedia of Type Strains, Phase III (KMG-III): the genomes of soil and plant-associated and newly described type strains.</title>
        <authorList>
            <person name="Whitman W."/>
        </authorList>
    </citation>
    <scope>NUCLEOTIDE SEQUENCE [LARGE SCALE GENOMIC DNA]</scope>
    <source>
        <strain evidence="7 8">CECT 8234</strain>
    </source>
</reference>
<feature type="transmembrane region" description="Helical" evidence="6">
    <location>
        <begin position="488"/>
        <end position="508"/>
    </location>
</feature>
<keyword evidence="4 6" id="KW-1133">Transmembrane helix</keyword>